<keyword evidence="10 13" id="KW-0233">DNA recombination</keyword>
<dbReference type="GO" id="GO:0006310">
    <property type="term" value="P:DNA recombination"/>
    <property type="evidence" value="ECO:0007669"/>
    <property type="project" value="UniProtKB-UniRule"/>
</dbReference>
<dbReference type="GO" id="GO:0006281">
    <property type="term" value="P:DNA repair"/>
    <property type="evidence" value="ECO:0007669"/>
    <property type="project" value="UniProtKB-UniRule"/>
</dbReference>
<dbReference type="GO" id="GO:0000287">
    <property type="term" value="F:magnesium ion binding"/>
    <property type="evidence" value="ECO:0007669"/>
    <property type="project" value="UniProtKB-UniRule"/>
</dbReference>
<evidence type="ECO:0000256" key="2">
    <source>
        <dbReference type="ARBA" id="ARBA00022490"/>
    </source>
</evidence>
<keyword evidence="2 13" id="KW-0963">Cytoplasm</keyword>
<sequence length="159" mass="17115">MRILAIDPGYDRVGVAVVEGTASLPILLHSECIVTERNTPAENRLASISARISKIISKFKPEEMAVESLFFSVNQKTAIGVAEARGCILAEAGKKKIPVRSFNPNSVKVAVTGYGGSKKAGVTDMVKRLIKMRAMIEHDDEYDAIAIGIAALATRRSSK</sequence>
<dbReference type="PRINTS" id="PR00696">
    <property type="entry name" value="RSOLVASERUVC"/>
</dbReference>
<gene>
    <name evidence="13" type="primary">ruvC</name>
    <name evidence="14" type="ORF">A3C72_02990</name>
</gene>
<comment type="caution">
    <text evidence="14">The sequence shown here is derived from an EMBL/GenBank/DDBJ whole genome shotgun (WGS) entry which is preliminary data.</text>
</comment>
<comment type="subcellular location">
    <subcellularLocation>
        <location evidence="13">Cytoplasm</location>
    </subcellularLocation>
</comment>
<keyword evidence="8 13" id="KW-0460">Magnesium</keyword>
<organism evidence="14 15">
    <name type="scientific">Candidatus Taylorbacteria bacterium RIFCSPHIGHO2_02_FULL_43_32b</name>
    <dbReference type="NCBI Taxonomy" id="1802306"/>
    <lineage>
        <taxon>Bacteria</taxon>
        <taxon>Candidatus Tayloriibacteriota</taxon>
    </lineage>
</organism>
<name>A0A1G2MJH9_9BACT</name>
<evidence type="ECO:0000256" key="1">
    <source>
        <dbReference type="ARBA" id="ARBA00009518"/>
    </source>
</evidence>
<dbReference type="HAMAP" id="MF_00034">
    <property type="entry name" value="RuvC"/>
    <property type="match status" value="1"/>
</dbReference>
<feature type="active site" evidence="13">
    <location>
        <position position="67"/>
    </location>
</feature>
<feature type="binding site" evidence="13">
    <location>
        <position position="67"/>
    </location>
    <ligand>
        <name>Mg(2+)</name>
        <dbReference type="ChEBI" id="CHEBI:18420"/>
        <label>2</label>
    </ligand>
</feature>
<feature type="active site" evidence="13">
    <location>
        <position position="7"/>
    </location>
</feature>
<comment type="catalytic activity">
    <reaction evidence="12 13">
        <text>Endonucleolytic cleavage at a junction such as a reciprocal single-stranded crossover between two homologous DNA duplexes (Holliday junction).</text>
        <dbReference type="EC" id="3.1.21.10"/>
    </reaction>
</comment>
<evidence type="ECO:0000256" key="13">
    <source>
        <dbReference type="HAMAP-Rule" id="MF_00034"/>
    </source>
</evidence>
<evidence type="ECO:0000313" key="14">
    <source>
        <dbReference type="EMBL" id="OHA24075.1"/>
    </source>
</evidence>
<evidence type="ECO:0000256" key="6">
    <source>
        <dbReference type="ARBA" id="ARBA00022763"/>
    </source>
</evidence>
<evidence type="ECO:0000256" key="10">
    <source>
        <dbReference type="ARBA" id="ARBA00023172"/>
    </source>
</evidence>
<comment type="similarity">
    <text evidence="1 13">Belongs to the RuvC family.</text>
</comment>
<dbReference type="EMBL" id="MHRK01000019">
    <property type="protein sequence ID" value="OHA24075.1"/>
    <property type="molecule type" value="Genomic_DNA"/>
</dbReference>
<dbReference type="GO" id="GO:0005737">
    <property type="term" value="C:cytoplasm"/>
    <property type="evidence" value="ECO:0007669"/>
    <property type="project" value="UniProtKB-SubCell"/>
</dbReference>
<feature type="active site" evidence="13">
    <location>
        <position position="140"/>
    </location>
</feature>
<feature type="binding site" evidence="13">
    <location>
        <position position="140"/>
    </location>
    <ligand>
        <name>Mg(2+)</name>
        <dbReference type="ChEBI" id="CHEBI:18420"/>
        <label>1</label>
    </ligand>
</feature>
<dbReference type="PANTHER" id="PTHR30194">
    <property type="entry name" value="CROSSOVER JUNCTION ENDODEOXYRIBONUCLEASE RUVC"/>
    <property type="match status" value="1"/>
</dbReference>
<dbReference type="GO" id="GO:0003677">
    <property type="term" value="F:DNA binding"/>
    <property type="evidence" value="ECO:0007669"/>
    <property type="project" value="UniProtKB-KW"/>
</dbReference>
<evidence type="ECO:0000256" key="5">
    <source>
        <dbReference type="ARBA" id="ARBA00022759"/>
    </source>
</evidence>
<evidence type="ECO:0000256" key="11">
    <source>
        <dbReference type="ARBA" id="ARBA00023204"/>
    </source>
</evidence>
<dbReference type="FunFam" id="3.30.420.10:FF:000002">
    <property type="entry name" value="Crossover junction endodeoxyribonuclease RuvC"/>
    <property type="match status" value="1"/>
</dbReference>
<keyword evidence="9 13" id="KW-0238">DNA-binding</keyword>
<accession>A0A1G2MJH9</accession>
<dbReference type="Pfam" id="PF02075">
    <property type="entry name" value="RuvC"/>
    <property type="match status" value="1"/>
</dbReference>
<keyword evidence="7 13" id="KW-0378">Hydrolase</keyword>
<keyword evidence="11 13" id="KW-0234">DNA repair</keyword>
<dbReference type="STRING" id="1802306.A3C72_02990"/>
<keyword evidence="3 13" id="KW-0540">Nuclease</keyword>
<evidence type="ECO:0000256" key="7">
    <source>
        <dbReference type="ARBA" id="ARBA00022801"/>
    </source>
</evidence>
<dbReference type="InterPro" id="IPR012337">
    <property type="entry name" value="RNaseH-like_sf"/>
</dbReference>
<keyword evidence="5 13" id="KW-0255">Endonuclease</keyword>
<dbReference type="EC" id="3.1.21.10" evidence="13"/>
<feature type="binding site" evidence="13">
    <location>
        <position position="7"/>
    </location>
    <ligand>
        <name>Mg(2+)</name>
        <dbReference type="ChEBI" id="CHEBI:18420"/>
        <label>1</label>
    </ligand>
</feature>
<evidence type="ECO:0000256" key="8">
    <source>
        <dbReference type="ARBA" id="ARBA00022842"/>
    </source>
</evidence>
<dbReference type="GO" id="GO:0008821">
    <property type="term" value="F:crossover junction DNA endonuclease activity"/>
    <property type="evidence" value="ECO:0007669"/>
    <property type="project" value="UniProtKB-UniRule"/>
</dbReference>
<keyword evidence="6 13" id="KW-0227">DNA damage</keyword>
<keyword evidence="4 13" id="KW-0479">Metal-binding</keyword>
<comment type="subunit">
    <text evidence="13">Homodimer which binds Holliday junction (HJ) DNA. The HJ becomes 2-fold symmetrical on binding to RuvC with unstacked arms; it has a different conformation from HJ DNA in complex with RuvA. In the full resolvosome a probable DNA-RuvA(4)-RuvB(12)-RuvC(2) complex forms which resolves the HJ.</text>
</comment>
<evidence type="ECO:0000313" key="15">
    <source>
        <dbReference type="Proteomes" id="UP000177130"/>
    </source>
</evidence>
<dbReference type="CDD" id="cd16962">
    <property type="entry name" value="RuvC"/>
    <property type="match status" value="1"/>
</dbReference>
<proteinExistence type="inferred from homology"/>
<dbReference type="InterPro" id="IPR002176">
    <property type="entry name" value="X-over_junc_endoDNase_RuvC"/>
</dbReference>
<protein>
    <recommendedName>
        <fullName evidence="13">Crossover junction endodeoxyribonuclease RuvC</fullName>
        <ecNumber evidence="13">3.1.21.10</ecNumber>
    </recommendedName>
    <alternativeName>
        <fullName evidence="13">Holliday junction nuclease RuvC</fullName>
    </alternativeName>
    <alternativeName>
        <fullName evidence="13">Holliday junction resolvase RuvC</fullName>
    </alternativeName>
</protein>
<dbReference type="InterPro" id="IPR036397">
    <property type="entry name" value="RNaseH_sf"/>
</dbReference>
<comment type="cofactor">
    <cofactor evidence="13">
        <name>Mg(2+)</name>
        <dbReference type="ChEBI" id="CHEBI:18420"/>
    </cofactor>
    <text evidence="13">Binds 2 Mg(2+) ion per subunit.</text>
</comment>
<evidence type="ECO:0000256" key="9">
    <source>
        <dbReference type="ARBA" id="ARBA00023125"/>
    </source>
</evidence>
<evidence type="ECO:0000256" key="12">
    <source>
        <dbReference type="ARBA" id="ARBA00029354"/>
    </source>
</evidence>
<dbReference type="SUPFAM" id="SSF53098">
    <property type="entry name" value="Ribonuclease H-like"/>
    <property type="match status" value="1"/>
</dbReference>
<evidence type="ECO:0000256" key="3">
    <source>
        <dbReference type="ARBA" id="ARBA00022722"/>
    </source>
</evidence>
<dbReference type="GO" id="GO:0048476">
    <property type="term" value="C:Holliday junction resolvase complex"/>
    <property type="evidence" value="ECO:0007669"/>
    <property type="project" value="UniProtKB-UniRule"/>
</dbReference>
<dbReference type="Proteomes" id="UP000177130">
    <property type="component" value="Unassembled WGS sequence"/>
</dbReference>
<dbReference type="AlphaFoldDB" id="A0A1G2MJH9"/>
<comment type="function">
    <text evidence="13">The RuvA-RuvB-RuvC complex processes Holliday junction (HJ) DNA during genetic recombination and DNA repair. Endonuclease that resolves HJ intermediates. Cleaves cruciform DNA by making single-stranded nicks across the HJ at symmetrical positions within the homologous arms, yielding a 5'-phosphate and a 3'-hydroxyl group; requires a central core of homology in the junction. The consensus cleavage sequence is 5'-(A/T)TT(C/G)-3'. Cleavage occurs on the 3'-side of the TT dinucleotide at the point of strand exchange. HJ branch migration catalyzed by RuvA-RuvB allows RuvC to scan DNA until it finds its consensus sequence, where it cleaves and resolves the cruciform DNA.</text>
</comment>
<dbReference type="PANTHER" id="PTHR30194:SF3">
    <property type="entry name" value="CROSSOVER JUNCTION ENDODEOXYRIBONUCLEASE RUVC"/>
    <property type="match status" value="1"/>
</dbReference>
<dbReference type="Gene3D" id="3.30.420.10">
    <property type="entry name" value="Ribonuclease H-like superfamily/Ribonuclease H"/>
    <property type="match status" value="1"/>
</dbReference>
<reference evidence="14 15" key="1">
    <citation type="journal article" date="2016" name="Nat. Commun.">
        <title>Thousands of microbial genomes shed light on interconnected biogeochemical processes in an aquifer system.</title>
        <authorList>
            <person name="Anantharaman K."/>
            <person name="Brown C.T."/>
            <person name="Hug L.A."/>
            <person name="Sharon I."/>
            <person name="Castelle C.J."/>
            <person name="Probst A.J."/>
            <person name="Thomas B.C."/>
            <person name="Singh A."/>
            <person name="Wilkins M.J."/>
            <person name="Karaoz U."/>
            <person name="Brodie E.L."/>
            <person name="Williams K.H."/>
            <person name="Hubbard S.S."/>
            <person name="Banfield J.F."/>
        </authorList>
    </citation>
    <scope>NUCLEOTIDE SEQUENCE [LARGE SCALE GENOMIC DNA]</scope>
</reference>
<evidence type="ECO:0000256" key="4">
    <source>
        <dbReference type="ARBA" id="ARBA00022723"/>
    </source>
</evidence>